<feature type="compositionally biased region" description="Low complexity" evidence="2">
    <location>
        <begin position="306"/>
        <end position="327"/>
    </location>
</feature>
<feature type="compositionally biased region" description="Basic and acidic residues" evidence="2">
    <location>
        <begin position="483"/>
        <end position="494"/>
    </location>
</feature>
<feature type="compositionally biased region" description="Basic residues" evidence="2">
    <location>
        <begin position="459"/>
        <end position="468"/>
    </location>
</feature>
<keyword evidence="1" id="KW-0175">Coiled coil</keyword>
<dbReference type="InterPro" id="IPR044221">
    <property type="entry name" value="DYAD/AMEIOTIC1"/>
</dbReference>
<feature type="compositionally biased region" description="Basic residues" evidence="2">
    <location>
        <begin position="372"/>
        <end position="395"/>
    </location>
</feature>
<feature type="compositionally biased region" description="Polar residues" evidence="2">
    <location>
        <begin position="1"/>
        <end position="16"/>
    </location>
</feature>
<feature type="region of interest" description="Disordered" evidence="2">
    <location>
        <begin position="306"/>
        <end position="399"/>
    </location>
</feature>
<dbReference type="Pfam" id="PF25874">
    <property type="entry name" value="WHD_plant_repro"/>
    <property type="match status" value="1"/>
</dbReference>
<evidence type="ECO:0000256" key="2">
    <source>
        <dbReference type="SAM" id="MobiDB-lite"/>
    </source>
</evidence>
<keyword evidence="5" id="KW-1185">Reference proteome</keyword>
<gene>
    <name evidence="4" type="ORF">QYE76_001099</name>
</gene>
<feature type="region of interest" description="Disordered" evidence="2">
    <location>
        <begin position="1"/>
        <end position="57"/>
    </location>
</feature>
<dbReference type="PANTHER" id="PTHR46740:SF6">
    <property type="entry name" value="OS12G0623300 PROTEIN"/>
    <property type="match status" value="1"/>
</dbReference>
<dbReference type="Proteomes" id="UP001231189">
    <property type="component" value="Unassembled WGS sequence"/>
</dbReference>
<feature type="domain" description="PTC1-like winged helix-turn-helix" evidence="3">
    <location>
        <begin position="570"/>
        <end position="651"/>
    </location>
</feature>
<dbReference type="GO" id="GO:0051177">
    <property type="term" value="P:meiotic sister chromatid cohesion"/>
    <property type="evidence" value="ECO:0007669"/>
    <property type="project" value="InterPro"/>
</dbReference>
<feature type="compositionally biased region" description="Basic and acidic residues" evidence="2">
    <location>
        <begin position="336"/>
        <end position="353"/>
    </location>
</feature>
<feature type="compositionally biased region" description="Pro residues" evidence="2">
    <location>
        <begin position="224"/>
        <end position="272"/>
    </location>
</feature>
<comment type="caution">
    <text evidence="4">The sequence shown here is derived from an EMBL/GenBank/DDBJ whole genome shotgun (WGS) entry which is preliminary data.</text>
</comment>
<feature type="region of interest" description="Disordered" evidence="2">
    <location>
        <begin position="950"/>
        <end position="971"/>
    </location>
</feature>
<evidence type="ECO:0000313" key="5">
    <source>
        <dbReference type="Proteomes" id="UP001231189"/>
    </source>
</evidence>
<feature type="compositionally biased region" description="Basic and acidic residues" evidence="2">
    <location>
        <begin position="211"/>
        <end position="221"/>
    </location>
</feature>
<feature type="compositionally biased region" description="Basic and acidic residues" evidence="2">
    <location>
        <begin position="536"/>
        <end position="545"/>
    </location>
</feature>
<feature type="region of interest" description="Disordered" evidence="2">
    <location>
        <begin position="449"/>
        <end position="561"/>
    </location>
</feature>
<feature type="compositionally biased region" description="Pro residues" evidence="2">
    <location>
        <begin position="198"/>
        <end position="207"/>
    </location>
</feature>
<protein>
    <recommendedName>
        <fullName evidence="3">PTC1-like winged helix-turn-helix domain-containing protein</fullName>
    </recommendedName>
</protein>
<dbReference type="InterPro" id="IPR059080">
    <property type="entry name" value="WHD_PTC1"/>
</dbReference>
<feature type="compositionally biased region" description="Pro residues" evidence="2">
    <location>
        <begin position="167"/>
        <end position="184"/>
    </location>
</feature>
<evidence type="ECO:0000259" key="3">
    <source>
        <dbReference type="Pfam" id="PF25874"/>
    </source>
</evidence>
<organism evidence="4 5">
    <name type="scientific">Lolium multiflorum</name>
    <name type="common">Italian ryegrass</name>
    <name type="synonym">Lolium perenne subsp. multiflorum</name>
    <dbReference type="NCBI Taxonomy" id="4521"/>
    <lineage>
        <taxon>Eukaryota</taxon>
        <taxon>Viridiplantae</taxon>
        <taxon>Streptophyta</taxon>
        <taxon>Embryophyta</taxon>
        <taxon>Tracheophyta</taxon>
        <taxon>Spermatophyta</taxon>
        <taxon>Magnoliopsida</taxon>
        <taxon>Liliopsida</taxon>
        <taxon>Poales</taxon>
        <taxon>Poaceae</taxon>
        <taxon>BOP clade</taxon>
        <taxon>Pooideae</taxon>
        <taxon>Poodae</taxon>
        <taxon>Poeae</taxon>
        <taxon>Poeae Chloroplast Group 2 (Poeae type)</taxon>
        <taxon>Loliodinae</taxon>
        <taxon>Loliinae</taxon>
        <taxon>Lolium</taxon>
    </lineage>
</organism>
<dbReference type="EMBL" id="JAUUTY010000005">
    <property type="protein sequence ID" value="KAK1626784.1"/>
    <property type="molecule type" value="Genomic_DNA"/>
</dbReference>
<evidence type="ECO:0000313" key="4">
    <source>
        <dbReference type="EMBL" id="KAK1626784.1"/>
    </source>
</evidence>
<sequence>MTRNSQPWNQARSCSCETKPEQSKAKLPHTNHHGNGTTHHPFFSDRSGPCHPSRSSTGHQLRLLLSSSSSTYSPSTTTTAACFLFLQRNPSFHAVLSATRELGGRRALSPPCAMTSAAIHAVLRRRAMADDRLGFFGLGGGDGDDAYWASPPRLYDFSKHRLKDDTPPPAPSPPSPDPHLPPPRLYDFSMHQLKDQTPLPPPAPSPPRLYDFSKNHLKDETPQEQPPPAPAPPSPKPYLPPPLQPAPEPAPPTAPAPSPPPPSPAPSPPSPTPSDAHLCLLALQGTGVSWGVRKRVRYVHRAARRAGIAPPRAQSALEAAAAFVAQADGESSSNAKTRDQPDPDPEHKVKEEAEVSGEAEGERTEAATVAEKKKKRRRKPGCGRLCSRKRPRQARKPTAFKLNAVEPIVPPRAVAARPVAQVYAASEGGAEESKEDVERIKVYVRERKRKEGDRTRGAVAKRPRKVMLPKKEEEAEAVVVEEDERRVARRTEGKTRRKRKDGRAPNKFLPKKEEEESGQDERKAVVLAKTGRKITRQKEEPRADARPTTPDNKLVKAEEPGGKGRAMVDRWSARRYFAAEAALLGVVRSLGARAGKPVQRRQLREEARKLIGDTGLLDHLLKHTKDKVAPGGAERLRRRHNAEGAMEYWLEPAGLAAVRREAGVADPYWLPPPGWKLGDPVSPDDCALVMKRQVQELATELAQVKRHMEQLMKAHPGTLSNEVKSETVKAYISHEPYQEKYGCMVKVNDNLEKQVMSLEEKYASAAQANDKLEEEVLFLKEKYEAVVEKNTRLEEQMTAMSTSFLSLRDDLQFLNDGEQEQHLQLMEAEQAGPLRLCAKESSEAEKQESNAGREAPVSAAALAVVGAGDQLADNDTSSDAGGKRTSRKCSMRICKPQGAFQWPDAAPPSSPTTPTLVMDDEEYMTDGCLELPPTPQSASSTNASSAKLLLLPTPDSPVQPPLPPSANCSPRDIDMQLEASVQPGSGPDLQFRHAAQDSSLPLPCGANAGLPEVKKTAMDACGGGVGTQLALATPSY</sequence>
<feature type="compositionally biased region" description="Pro residues" evidence="2">
    <location>
        <begin position="954"/>
        <end position="964"/>
    </location>
</feature>
<dbReference type="GO" id="GO:0007131">
    <property type="term" value="P:reciprocal meiotic recombination"/>
    <property type="evidence" value="ECO:0007669"/>
    <property type="project" value="InterPro"/>
</dbReference>
<name>A0AAD8RKN3_LOLMU</name>
<proteinExistence type="predicted"/>
<dbReference type="PANTHER" id="PTHR46740">
    <property type="entry name" value="PROTEIN DYAD"/>
    <property type="match status" value="1"/>
</dbReference>
<feature type="compositionally biased region" description="Basic and acidic residues" evidence="2">
    <location>
        <begin position="510"/>
        <end position="524"/>
    </location>
</feature>
<accession>A0AAD8RKN3</accession>
<dbReference type="AlphaFoldDB" id="A0AAD8RKN3"/>
<dbReference type="PRINTS" id="PR01217">
    <property type="entry name" value="PRICHEXTENSN"/>
</dbReference>
<feature type="coiled-coil region" evidence="1">
    <location>
        <begin position="748"/>
        <end position="796"/>
    </location>
</feature>
<evidence type="ECO:0000256" key="1">
    <source>
        <dbReference type="SAM" id="Coils"/>
    </source>
</evidence>
<feature type="region of interest" description="Disordered" evidence="2">
    <location>
        <begin position="158"/>
        <end position="278"/>
    </location>
</feature>
<reference evidence="4" key="1">
    <citation type="submission" date="2023-07" db="EMBL/GenBank/DDBJ databases">
        <title>A chromosome-level genome assembly of Lolium multiflorum.</title>
        <authorList>
            <person name="Chen Y."/>
            <person name="Copetti D."/>
            <person name="Kolliker R."/>
            <person name="Studer B."/>
        </authorList>
    </citation>
    <scope>NUCLEOTIDE SEQUENCE</scope>
    <source>
        <strain evidence="4">02402/16</strain>
        <tissue evidence="4">Leaf</tissue>
    </source>
</reference>